<gene>
    <name evidence="3" type="ORF">CZ674_08020</name>
</gene>
<name>A0A1R4G105_9MICO</name>
<accession>A0A1R4G105</accession>
<dbReference type="PANTHER" id="PTHR43639">
    <property type="entry name" value="OXIDOREDUCTASE, SHORT-CHAIN DEHYDROGENASE/REDUCTASE FAMILY (AFU_ORTHOLOGUE AFUA_5G02870)"/>
    <property type="match status" value="1"/>
</dbReference>
<proteinExistence type="inferred from homology"/>
<dbReference type="GeneID" id="303173158"/>
<dbReference type="EMBL" id="FUHU01000035">
    <property type="protein sequence ID" value="SJM61859.1"/>
    <property type="molecule type" value="Genomic_DNA"/>
</dbReference>
<dbReference type="OrthoDB" id="286404at2"/>
<dbReference type="CDD" id="cd05233">
    <property type="entry name" value="SDR_c"/>
    <property type="match status" value="1"/>
</dbReference>
<dbReference type="Pfam" id="PF13561">
    <property type="entry name" value="adh_short_C2"/>
    <property type="match status" value="1"/>
</dbReference>
<dbReference type="NCBIfam" id="NF005559">
    <property type="entry name" value="PRK07231.1"/>
    <property type="match status" value="1"/>
</dbReference>
<dbReference type="PANTHER" id="PTHR43639:SF1">
    <property type="entry name" value="SHORT-CHAIN DEHYDROGENASE_REDUCTASE FAMILY PROTEIN"/>
    <property type="match status" value="1"/>
</dbReference>
<sequence length="256" mass="26207">MAESQAPNAAAARVALVTGGTSGFGVEIAKRLQADGMRVAVVGRNAPSAEVVAALGDALFVAGDVTEPEEPERIVQEVTERLGRLDVLVNNAGRRHAGLIVDNPVSELHEVFALNAVAPMAMTAAAARAMIRQGSGGAIINMLSRLATSGVPTLTTYTATKGALAAYTKGAAVELAEHRIRVNAVAPGMALTPLIEDWLAEQDDPDAALAETLADIPLSRLATPGDVAGAVAYLASPEAEYVTGTSIAVDGGYTAR</sequence>
<dbReference type="AlphaFoldDB" id="A0A1R4G105"/>
<dbReference type="PROSITE" id="PS00061">
    <property type="entry name" value="ADH_SHORT"/>
    <property type="match status" value="1"/>
</dbReference>
<keyword evidence="4" id="KW-1185">Reference proteome</keyword>
<keyword evidence="2 3" id="KW-0560">Oxidoreductase</keyword>
<dbReference type="Proteomes" id="UP000195787">
    <property type="component" value="Unassembled WGS sequence"/>
</dbReference>
<dbReference type="Gene3D" id="3.40.50.720">
    <property type="entry name" value="NAD(P)-binding Rossmann-like Domain"/>
    <property type="match status" value="1"/>
</dbReference>
<dbReference type="SUPFAM" id="SSF51735">
    <property type="entry name" value="NAD(P)-binding Rossmann-fold domains"/>
    <property type="match status" value="1"/>
</dbReference>
<dbReference type="GO" id="GO:0008678">
    <property type="term" value="F:2-deoxy-D-gluconate 3-dehydrogenase activity"/>
    <property type="evidence" value="ECO:0007669"/>
    <property type="project" value="UniProtKB-EC"/>
</dbReference>
<dbReference type="FunFam" id="3.40.50.720:FF:000084">
    <property type="entry name" value="Short-chain dehydrogenase reductase"/>
    <property type="match status" value="1"/>
</dbReference>
<evidence type="ECO:0000313" key="3">
    <source>
        <dbReference type="EMBL" id="SJM61859.1"/>
    </source>
</evidence>
<protein>
    <submittedName>
        <fullName evidence="3">2-deoxy-D-gluconate 3-dehydrogenase</fullName>
        <ecNumber evidence="3">1.1.1.125</ecNumber>
    </submittedName>
</protein>
<dbReference type="RefSeq" id="WP_086992023.1">
    <property type="nucleotide sequence ID" value="NZ_FUHU01000035.1"/>
</dbReference>
<dbReference type="EC" id="1.1.1.125" evidence="3"/>
<dbReference type="InterPro" id="IPR002347">
    <property type="entry name" value="SDR_fam"/>
</dbReference>
<dbReference type="InterPro" id="IPR036291">
    <property type="entry name" value="NAD(P)-bd_dom_sf"/>
</dbReference>
<evidence type="ECO:0000256" key="1">
    <source>
        <dbReference type="ARBA" id="ARBA00006484"/>
    </source>
</evidence>
<organism evidence="3 4">
    <name type="scientific">Agrococcus casei LMG 22410</name>
    <dbReference type="NCBI Taxonomy" id="1255656"/>
    <lineage>
        <taxon>Bacteria</taxon>
        <taxon>Bacillati</taxon>
        <taxon>Actinomycetota</taxon>
        <taxon>Actinomycetes</taxon>
        <taxon>Micrococcales</taxon>
        <taxon>Microbacteriaceae</taxon>
        <taxon>Agrococcus</taxon>
    </lineage>
</organism>
<evidence type="ECO:0000313" key="4">
    <source>
        <dbReference type="Proteomes" id="UP000195787"/>
    </source>
</evidence>
<dbReference type="InterPro" id="IPR020904">
    <property type="entry name" value="Sc_DH/Rdtase_CS"/>
</dbReference>
<dbReference type="PRINTS" id="PR00081">
    <property type="entry name" value="GDHRDH"/>
</dbReference>
<comment type="similarity">
    <text evidence="1">Belongs to the short-chain dehydrogenases/reductases (SDR) family.</text>
</comment>
<reference evidence="3 4" key="1">
    <citation type="submission" date="2017-02" db="EMBL/GenBank/DDBJ databases">
        <authorList>
            <person name="Peterson S.W."/>
        </authorList>
    </citation>
    <scope>NUCLEOTIDE SEQUENCE [LARGE SCALE GENOMIC DNA]</scope>
    <source>
        <strain evidence="3 4">LMG 22410</strain>
    </source>
</reference>
<dbReference type="PRINTS" id="PR00080">
    <property type="entry name" value="SDRFAMILY"/>
</dbReference>
<evidence type="ECO:0000256" key="2">
    <source>
        <dbReference type="ARBA" id="ARBA00023002"/>
    </source>
</evidence>